<dbReference type="GO" id="GO:0005524">
    <property type="term" value="F:ATP binding"/>
    <property type="evidence" value="ECO:0007669"/>
    <property type="project" value="UniProtKB-KW"/>
</dbReference>
<dbReference type="InterPro" id="IPR008995">
    <property type="entry name" value="Mo/tungstate-bd_C_term_dom"/>
</dbReference>
<dbReference type="PROSITE" id="PS50893">
    <property type="entry name" value="ABC_TRANSPORTER_2"/>
    <property type="match status" value="1"/>
</dbReference>
<organism evidence="7 8">
    <name type="scientific">Clostridium neonatale</name>
    <dbReference type="NCBI Taxonomy" id="137838"/>
    <lineage>
        <taxon>Bacteria</taxon>
        <taxon>Bacillati</taxon>
        <taxon>Bacillota</taxon>
        <taxon>Clostridia</taxon>
        <taxon>Eubacteriales</taxon>
        <taxon>Clostridiaceae</taxon>
        <taxon>Clostridium</taxon>
    </lineage>
</organism>
<keyword evidence="2" id="KW-0547">Nucleotide-binding</keyword>
<evidence type="ECO:0000256" key="4">
    <source>
        <dbReference type="ARBA" id="ARBA00066388"/>
    </source>
</evidence>
<name>A0A653AUB2_9CLOT</name>
<dbReference type="InterPro" id="IPR013611">
    <property type="entry name" value="Transp-assoc_OB_typ2"/>
</dbReference>
<dbReference type="GeneID" id="68878460"/>
<reference evidence="7 8" key="1">
    <citation type="submission" date="2018-06" db="EMBL/GenBank/DDBJ databases">
        <authorList>
            <consortium name="IHU Genomes"/>
        </authorList>
    </citation>
    <scope>NUCLEOTIDE SEQUENCE [LARGE SCALE GENOMIC DNA]</scope>
    <source>
        <strain evidence="7 8">NEC25</strain>
    </source>
</reference>
<dbReference type="Gene3D" id="3.40.50.300">
    <property type="entry name" value="P-loop containing nucleotide triphosphate hydrolases"/>
    <property type="match status" value="1"/>
</dbReference>
<dbReference type="InterPro" id="IPR027417">
    <property type="entry name" value="P-loop_NTPase"/>
</dbReference>
<feature type="domain" description="ABC transporter" evidence="5">
    <location>
        <begin position="3"/>
        <end position="238"/>
    </location>
</feature>
<evidence type="ECO:0000259" key="5">
    <source>
        <dbReference type="PROSITE" id="PS50893"/>
    </source>
</evidence>
<dbReference type="PROSITE" id="PS00211">
    <property type="entry name" value="ABC_TRANSPORTER_1"/>
    <property type="match status" value="1"/>
</dbReference>
<accession>A0A653AUB2</accession>
<dbReference type="Proteomes" id="UP000789738">
    <property type="component" value="Unassembled WGS sequence"/>
</dbReference>
<sequence>MKIVIKNLNKRFGDTVVLKNINVEMNSGEFTTILGPSGCGKTTLLRIISGLENADSGEIYFGDKCIFSSEKKINVQTQDRNLGMVFQDFALWPHMNVNKNIGFPLKTRKKTNNINEEIEKLLSIVSLDGMGERFPSQMSGGQQQRVAFARAIAGTPDIVLFDEPLSALDAILRDKMRIEICALTTQMKLTSLYVTHDQLEAMSMSDRIIVMSKGEIQQVGTPEEIYNKPKNKTVMEFIGKSNWLEDSAIRPENISIKNEGQDMNLKAIVKNVAFLGERYEITAKLESGAEWLIYHNKRLDIGNKINLYFNSDSIVKISN</sequence>
<keyword evidence="3 7" id="KW-0067">ATP-binding</keyword>
<dbReference type="Pfam" id="PF00005">
    <property type="entry name" value="ABC_tran"/>
    <property type="match status" value="1"/>
</dbReference>
<dbReference type="InterPro" id="IPR003439">
    <property type="entry name" value="ABC_transporter-like_ATP-bd"/>
</dbReference>
<proteinExistence type="predicted"/>
<protein>
    <recommendedName>
        <fullName evidence="4">ABC-type quaternary amine transporter</fullName>
        <ecNumber evidence="4">7.6.2.9</ecNumber>
    </recommendedName>
</protein>
<dbReference type="FunFam" id="3.40.50.300:FF:000425">
    <property type="entry name" value="Probable ABC transporter, ATP-binding subunit"/>
    <property type="match status" value="1"/>
</dbReference>
<dbReference type="Pfam" id="PF08402">
    <property type="entry name" value="TOBE_2"/>
    <property type="match status" value="1"/>
</dbReference>
<dbReference type="PANTHER" id="PTHR42781">
    <property type="entry name" value="SPERMIDINE/PUTRESCINE IMPORT ATP-BINDING PROTEIN POTA"/>
    <property type="match status" value="1"/>
</dbReference>
<dbReference type="SMART" id="SM00382">
    <property type="entry name" value="AAA"/>
    <property type="match status" value="1"/>
</dbReference>
<dbReference type="GO" id="GO:0016887">
    <property type="term" value="F:ATP hydrolysis activity"/>
    <property type="evidence" value="ECO:0007669"/>
    <property type="project" value="InterPro"/>
</dbReference>
<evidence type="ECO:0000313" key="8">
    <source>
        <dbReference type="Proteomes" id="UP000431451"/>
    </source>
</evidence>
<dbReference type="EC" id="7.6.2.9" evidence="4"/>
<dbReference type="InterPro" id="IPR050093">
    <property type="entry name" value="ABC_SmlMolc_Importer"/>
</dbReference>
<evidence type="ECO:0000256" key="3">
    <source>
        <dbReference type="ARBA" id="ARBA00022840"/>
    </source>
</evidence>
<dbReference type="SUPFAM" id="SSF52540">
    <property type="entry name" value="P-loop containing nucleoside triphosphate hydrolases"/>
    <property type="match status" value="1"/>
</dbReference>
<evidence type="ECO:0000313" key="6">
    <source>
        <dbReference type="EMBL" id="CAG9705932.1"/>
    </source>
</evidence>
<dbReference type="GO" id="GO:0015418">
    <property type="term" value="F:ABC-type quaternary ammonium compound transporting activity"/>
    <property type="evidence" value="ECO:0007669"/>
    <property type="project" value="UniProtKB-EC"/>
</dbReference>
<reference evidence="6" key="2">
    <citation type="submission" date="2021-10" db="EMBL/GenBank/DDBJ databases">
        <authorList>
            <person name="Mesa V."/>
        </authorList>
    </citation>
    <scope>NUCLEOTIDE SEQUENCE</scope>
    <source>
        <strain evidence="6">CC3_PB</strain>
    </source>
</reference>
<evidence type="ECO:0000256" key="1">
    <source>
        <dbReference type="ARBA" id="ARBA00022448"/>
    </source>
</evidence>
<dbReference type="InterPro" id="IPR003593">
    <property type="entry name" value="AAA+_ATPase"/>
</dbReference>
<dbReference type="GO" id="GO:0043190">
    <property type="term" value="C:ATP-binding cassette (ABC) transporter complex"/>
    <property type="evidence" value="ECO:0007669"/>
    <property type="project" value="InterPro"/>
</dbReference>
<dbReference type="AlphaFoldDB" id="A0A653AUB2"/>
<dbReference type="PANTHER" id="PTHR42781:SF9">
    <property type="entry name" value="AMINO ACID ABC TRANSPORTER, ATP-BINDING PROTEIN-RELATED"/>
    <property type="match status" value="1"/>
</dbReference>
<dbReference type="InterPro" id="IPR017871">
    <property type="entry name" value="ABC_transporter-like_CS"/>
</dbReference>
<keyword evidence="1" id="KW-0813">Transport</keyword>
<dbReference type="SUPFAM" id="SSF50331">
    <property type="entry name" value="MOP-like"/>
    <property type="match status" value="1"/>
</dbReference>
<evidence type="ECO:0000313" key="7">
    <source>
        <dbReference type="EMBL" id="VCT85401.1"/>
    </source>
</evidence>
<dbReference type="EMBL" id="CAKJVE010000004">
    <property type="protein sequence ID" value="CAG9705932.1"/>
    <property type="molecule type" value="Genomic_DNA"/>
</dbReference>
<gene>
    <name evidence="7" type="primary">potA_2</name>
    <name evidence="6" type="ORF">CNEO_42187</name>
    <name evidence="7" type="ORF">CNEONATNEC25_03002</name>
</gene>
<dbReference type="RefSeq" id="WP_058296148.1">
    <property type="nucleotide sequence ID" value="NZ_CAKJVD010000048.1"/>
</dbReference>
<dbReference type="EMBL" id="UWJD01000002">
    <property type="protein sequence ID" value="VCT85401.1"/>
    <property type="molecule type" value="Genomic_DNA"/>
</dbReference>
<evidence type="ECO:0000256" key="2">
    <source>
        <dbReference type="ARBA" id="ARBA00022741"/>
    </source>
</evidence>
<dbReference type="OrthoDB" id="9802264at2"/>
<keyword evidence="7" id="KW-0378">Hydrolase</keyword>
<dbReference type="Proteomes" id="UP000431451">
    <property type="component" value="Unassembled WGS sequence"/>
</dbReference>